<dbReference type="Pfam" id="PF13289">
    <property type="entry name" value="SIR2_2"/>
    <property type="match status" value="1"/>
</dbReference>
<dbReference type="SUPFAM" id="SSF52467">
    <property type="entry name" value="DHS-like NAD/FAD-binding domain"/>
    <property type="match status" value="1"/>
</dbReference>
<dbReference type="InterPro" id="IPR029035">
    <property type="entry name" value="DHS-like_NAD/FAD-binding_dom"/>
</dbReference>
<dbReference type="AlphaFoldDB" id="A0A8B3S424"/>
<protein>
    <recommendedName>
        <fullName evidence="3">SIR2-like domain-containing protein</fullName>
    </recommendedName>
</protein>
<organism evidence="1 2">
    <name type="scientific">Candidatus Argoarchaeum ethanivorans</name>
    <dbReference type="NCBI Taxonomy" id="2608793"/>
    <lineage>
        <taxon>Archaea</taxon>
        <taxon>Methanobacteriati</taxon>
        <taxon>Methanobacteriota</taxon>
        <taxon>Stenosarchaea group</taxon>
        <taxon>Methanomicrobia</taxon>
        <taxon>Methanosarcinales</taxon>
        <taxon>Methanosarcinales incertae sedis</taxon>
        <taxon>GOM Arc I cluster</taxon>
        <taxon>Candidatus Argoarchaeum</taxon>
    </lineage>
</organism>
<name>A0A8B3S424_9EURY</name>
<proteinExistence type="predicted"/>
<dbReference type="Proteomes" id="UP000291831">
    <property type="component" value="Unassembled WGS sequence"/>
</dbReference>
<sequence length="435" mass="50883">MSSKEFQECIDEIAGLIKKGQVLFFVGSGISREKPTGLPTGETLRNELVELFCFDQENDIKQYLLNAVEKITLEEVSQVIYEHIDDRLLDLLSTILDDQKVQPNNIHQFLAKSLTYGNVVVTTNYDSMIERAYTENVPKEIQKEKALWLYYDDHHFDEFYDYRQNIVSSEEDTKWFSPILKLHGTLQDIRSKRNTRDSVITILSRIESLPLPKKKALKNLFDDYHVIFMGYSARDLDIFECLSEITSRREDLTLKWNLDISETISDLYRITGIGGGMNKKKIFWIKYYPEQEPKILTYKNIKDESKRKTDWETLNTNKVLLNRCIYGTDLGIKIKQTAIKFVEALANRLKKIDDKHFWILPKQQDTPDEQHLKSYRKDKLIELASTVPKYSRMLILADIAEKARVWGIAKQFCKEAQLIDIIVTNLIFLTYVPHQ</sequence>
<comment type="caution">
    <text evidence="1">The sequence shown here is derived from an EMBL/GenBank/DDBJ whole genome shotgun (WGS) entry which is preliminary data.</text>
</comment>
<evidence type="ECO:0008006" key="3">
    <source>
        <dbReference type="Google" id="ProtNLM"/>
    </source>
</evidence>
<accession>A0A8B3S424</accession>
<evidence type="ECO:0000313" key="1">
    <source>
        <dbReference type="EMBL" id="RZB32221.1"/>
    </source>
</evidence>
<dbReference type="Gene3D" id="3.40.50.1220">
    <property type="entry name" value="TPP-binding domain"/>
    <property type="match status" value="1"/>
</dbReference>
<reference evidence="2" key="1">
    <citation type="submission" date="2019-01" db="EMBL/GenBank/DDBJ databases">
        <title>Anaerobic oxidation of ethane by archaea from a marine hydrocarbon seep.</title>
        <authorList>
            <person name="Musat F."/>
        </authorList>
    </citation>
    <scope>NUCLEOTIDE SEQUENCE [LARGE SCALE GENOMIC DNA]</scope>
</reference>
<evidence type="ECO:0000313" key="2">
    <source>
        <dbReference type="Proteomes" id="UP000291831"/>
    </source>
</evidence>
<gene>
    <name evidence="1" type="ORF">AEth_00544</name>
</gene>
<dbReference type="EMBL" id="RPGO01000009">
    <property type="protein sequence ID" value="RZB32221.1"/>
    <property type="molecule type" value="Genomic_DNA"/>
</dbReference>